<feature type="domain" description="DUF11" evidence="1">
    <location>
        <begin position="354"/>
        <end position="424"/>
    </location>
</feature>
<reference evidence="2" key="1">
    <citation type="submission" date="2019-08" db="EMBL/GenBank/DDBJ databases">
        <authorList>
            <person name="Kucharzyk K."/>
            <person name="Murdoch R.W."/>
            <person name="Higgins S."/>
            <person name="Loffler F."/>
        </authorList>
    </citation>
    <scope>NUCLEOTIDE SEQUENCE</scope>
</reference>
<comment type="caution">
    <text evidence="2">The sequence shown here is derived from an EMBL/GenBank/DDBJ whole genome shotgun (WGS) entry which is preliminary data.</text>
</comment>
<dbReference type="InterPro" id="IPR008969">
    <property type="entry name" value="CarboxyPept-like_regulatory"/>
</dbReference>
<proteinExistence type="predicted"/>
<dbReference type="InterPro" id="IPR001434">
    <property type="entry name" value="OmcB-like_DUF11"/>
</dbReference>
<dbReference type="AlphaFoldDB" id="A0A644X351"/>
<dbReference type="Gene3D" id="2.60.40.1120">
    <property type="entry name" value="Carboxypeptidase-like, regulatory domain"/>
    <property type="match status" value="1"/>
</dbReference>
<accession>A0A644X351</accession>
<dbReference type="Pfam" id="PF01345">
    <property type="entry name" value="DUF11"/>
    <property type="match status" value="1"/>
</dbReference>
<dbReference type="EMBL" id="VSSQ01001702">
    <property type="protein sequence ID" value="MPM10509.1"/>
    <property type="molecule type" value="Genomic_DNA"/>
</dbReference>
<evidence type="ECO:0000313" key="2">
    <source>
        <dbReference type="EMBL" id="MPM10509.1"/>
    </source>
</evidence>
<dbReference type="SUPFAM" id="SSF49464">
    <property type="entry name" value="Carboxypeptidase regulatory domain-like"/>
    <property type="match status" value="1"/>
</dbReference>
<protein>
    <recommendedName>
        <fullName evidence="1">DUF11 domain-containing protein</fullName>
    </recommendedName>
</protein>
<sequence>MFPPIDSDWIVYIQAAAPNNVSPCWVDIVGSAHYPAAYYYLSPTPDPNPTEVAFRMRLNGDPLSDNPNVYMLKEFVWGVKIEHATNAVLFTILVNASGGVYRLQVRDSSSTLIYNVPIALNSPAQPTDNVRVVDAGAHFPCFNPMMPDEDFFLDFTLPTYIFGAFNFVSSTYRMCYFTSTQANVINREEVCGMIINPPVGEPVLCVTKQIISGPTNVCANDMQTWLLLISIFNCGTVPVDEVVMTDTLNGSIVLSFPPQFTPSAGVTYDSGTRVVTWDIGTIGVNETVDLVIILTGSFTAPGHYTLDSGTVTGTDLDPIEFSDPGILVHGITQLTATKEIVSGPLSVESCKISTWTLRITVTNSGITDIPNVTVVDVLSSSFTVESGPQLTPSAGYASFIGNEIIWNIDNLVGNTSETLLITVTGFLCCGGHTVIDSGYIEGPCDQTVTFEDPGIDVLPISIPNKISVSGDILDCTTGEPLSGVLATLYDINCKIIGSFTFDRHYELSLDAGTYSVSFEKTGYVRKFLALVLQSDLDITADVNMAPKTGTVIRAGAQPPLDIDLFAGIICEKIDAEVVYSSFMCINSEAEMESLDDIVDSFSCGVVCTSKLRLTLNLEKNLIYKLDRIKELKYDTRTVWVCFPLTRCGKCKSHKCYVKVKCVHPCKEQNIVYNLAYLQFTAYLMEETDVLIKGIPLEEEC</sequence>
<gene>
    <name evidence="2" type="ORF">SDC9_56841</name>
</gene>
<evidence type="ECO:0000259" key="1">
    <source>
        <dbReference type="Pfam" id="PF01345"/>
    </source>
</evidence>
<name>A0A644X351_9ZZZZ</name>
<organism evidence="2">
    <name type="scientific">bioreactor metagenome</name>
    <dbReference type="NCBI Taxonomy" id="1076179"/>
    <lineage>
        <taxon>unclassified sequences</taxon>
        <taxon>metagenomes</taxon>
        <taxon>ecological metagenomes</taxon>
    </lineage>
</organism>